<dbReference type="InterPro" id="IPR018968">
    <property type="entry name" value="Phasin"/>
</dbReference>
<dbReference type="RefSeq" id="WP_206938915.1">
    <property type="nucleotide sequence ID" value="NZ_JAFLNF010000002.1"/>
</dbReference>
<accession>A0A939ELR0</accession>
<dbReference type="NCBIfam" id="TIGR01841">
    <property type="entry name" value="phasin"/>
    <property type="match status" value="1"/>
</dbReference>
<proteinExistence type="predicted"/>
<dbReference type="EMBL" id="JAFLNF010000002">
    <property type="protein sequence ID" value="MBO0344757.1"/>
    <property type="molecule type" value="Genomic_DNA"/>
</dbReference>
<gene>
    <name evidence="2" type="ORF">J0X15_05965</name>
</gene>
<dbReference type="Proteomes" id="UP000664779">
    <property type="component" value="Unassembled WGS sequence"/>
</dbReference>
<organism evidence="2 3">
    <name type="scientific">Roseibium limicola</name>
    <dbReference type="NCBI Taxonomy" id="2816037"/>
    <lineage>
        <taxon>Bacteria</taxon>
        <taxon>Pseudomonadati</taxon>
        <taxon>Pseudomonadota</taxon>
        <taxon>Alphaproteobacteria</taxon>
        <taxon>Hyphomicrobiales</taxon>
        <taxon>Stappiaceae</taxon>
        <taxon>Roseibium</taxon>
    </lineage>
</organism>
<dbReference type="InterPro" id="IPR010127">
    <property type="entry name" value="Phasin_subfam-1"/>
</dbReference>
<dbReference type="Pfam" id="PF09361">
    <property type="entry name" value="Phasin_2"/>
    <property type="match status" value="1"/>
</dbReference>
<evidence type="ECO:0000259" key="1">
    <source>
        <dbReference type="Pfam" id="PF09361"/>
    </source>
</evidence>
<name>A0A939ELR0_9HYPH</name>
<comment type="caution">
    <text evidence="2">The sequence shown here is derived from an EMBL/GenBank/DDBJ whole genome shotgun (WGS) entry which is preliminary data.</text>
</comment>
<feature type="domain" description="Phasin" evidence="1">
    <location>
        <begin position="7"/>
        <end position="103"/>
    </location>
</feature>
<reference evidence="2" key="1">
    <citation type="submission" date="2021-03" db="EMBL/GenBank/DDBJ databases">
        <title>Roseibium sp. CAU 1637 isolated from Incheon.</title>
        <authorList>
            <person name="Kim W."/>
        </authorList>
    </citation>
    <scope>NUCLEOTIDE SEQUENCE</scope>
    <source>
        <strain evidence="2">CAU 1637</strain>
    </source>
</reference>
<evidence type="ECO:0000313" key="3">
    <source>
        <dbReference type="Proteomes" id="UP000664779"/>
    </source>
</evidence>
<keyword evidence="3" id="KW-1185">Reference proteome</keyword>
<protein>
    <submittedName>
        <fullName evidence="2">Phasin family protein</fullName>
    </submittedName>
</protein>
<evidence type="ECO:0000313" key="2">
    <source>
        <dbReference type="EMBL" id="MBO0344757.1"/>
    </source>
</evidence>
<dbReference type="AlphaFoldDB" id="A0A939ELR0"/>
<sequence>MLNNFDEIQKMGKDNMDLAMESFGAMTKGVQAIAAEVVDYQKKSFEESSAIVEKMVSSKSVESAFETQSEFVKSSYESMMGEMTKLGEMYTELSKDAYKPFEAVMAKVGK</sequence>